<evidence type="ECO:0000256" key="2">
    <source>
        <dbReference type="ARBA" id="ARBA00022695"/>
    </source>
</evidence>
<evidence type="ECO:0000313" key="10">
    <source>
        <dbReference type="EMBL" id="SFQ79848.1"/>
    </source>
</evidence>
<accession>A0A1I6BFX6</accession>
<dbReference type="GO" id="GO:0008882">
    <property type="term" value="F:[glutamate-ammonia-ligase] adenylyltransferase activity"/>
    <property type="evidence" value="ECO:0007669"/>
    <property type="project" value="UniProtKB-UniRule"/>
</dbReference>
<keyword evidence="5 7" id="KW-0460">Magnesium</keyword>
<evidence type="ECO:0000256" key="4">
    <source>
        <dbReference type="ARBA" id="ARBA00022840"/>
    </source>
</evidence>
<dbReference type="GO" id="GO:0005524">
    <property type="term" value="F:ATP binding"/>
    <property type="evidence" value="ECO:0007669"/>
    <property type="project" value="UniProtKB-UniRule"/>
</dbReference>
<evidence type="ECO:0000256" key="3">
    <source>
        <dbReference type="ARBA" id="ARBA00022741"/>
    </source>
</evidence>
<sequence>MAERARTTASAARYGFTDTRADGQLRAAGWWTEGGPADGAADVLLALSRAADPDLALAGLDRIREADEPGWPELDSALRENRTFRGRLLGVLGTSTALADFLVANPGEWRCLADNRCTEPAKFAERLLERVRQDDGTYVTGSAAESELRAGYRGLLLGIAAADLGHLVEPGLEHPRFRDVASELTTLAEAAVRAGLVVAEQEVGASAEDTLAVIAMGKTGGRELNYVSDVDVIFVGAGDLGVATRLASTMMRLVGNACFEVDAALRPEGKSGALVRTLEGHTAYYQKWAKTWEFQALLKARPVAGDAELGRQYAEMVAPMVWSAADRENFVTEVQQMRRRVEDHVASEHLERELKLGRGGLRDVEFAVQLLQLVHGRVDPALRSSSTLEALAALGDGGYVGRADAAEMSSSYEFLRTVEHRLQLRRLRRTHLFPAASDTDELRILARACGIRPIRGRSQGEALLAEFRRHAQGIRRLHEKVFYRPLLQSVANVPTEALRLTTKQAASRLAALGYAAPEGALQHIKALTAGVSRRAAIQQALLPVLLDCLADTPDPDGGLLSYRKVSEALQDTPWYLRVLRDEGTVVERLAFLLGTSNLVPDLLVRAPEVLQLLGDPARLTGRTPAEVATSLRAAVRRQPGLSAAVTAARSLRRHELLRVACADLLGLLDVPSVCAALSSVWVAVLQGALSAAYRQRQAELGRTPATIAVIGMGRLGGAELGYGSDADVLFVCEPAEGVPDAEAVRFASSVAETVRKILGAPSADPALVVDADLRPEGRSGPLVRTLESYRAYYQRWGEVWESQALLRARFVAGDEELGQRFIEMIDPLRYPEGGLDPTDAREIRRIKARVETERLPRGADPTRHTKLGRGGLADVEWTVQLLQLQHAHEVPGLRTTSTLDALTALAEAGLAPAESVDSLREAWLLATRVRNATMLVRGKAADEVPGTGRDLAAVARVFGYSVDDDPGEFLDAYRRVTRHAHAVVEELFYDN</sequence>
<protein>
    <recommendedName>
        <fullName evidence="7">Bifunctional glutamine synthetase adenylyltransferase/adenylyl-removing enzyme</fullName>
    </recommendedName>
    <alternativeName>
        <fullName evidence="7">ATP:glutamine synthetase adenylyltransferase</fullName>
    </alternativeName>
    <alternativeName>
        <fullName evidence="7">ATase</fullName>
    </alternativeName>
    <domain>
        <recommendedName>
            <fullName evidence="7">Glutamine synthetase adenylyl-L-tyrosine phosphorylase</fullName>
            <ecNumber evidence="7">2.7.7.89</ecNumber>
        </recommendedName>
        <alternativeName>
            <fullName evidence="7">Adenylyl removase</fullName>
            <shortName evidence="7">AR</shortName>
            <shortName evidence="7">AT-N</shortName>
        </alternativeName>
    </domain>
    <domain>
        <recommendedName>
            <fullName evidence="7">Glutamine synthetase adenylyl transferase</fullName>
            <ecNumber evidence="7">2.7.7.42</ecNumber>
        </recommendedName>
        <alternativeName>
            <fullName evidence="7">Adenylyl transferase</fullName>
            <shortName evidence="7">AT</shortName>
            <shortName evidence="7">AT-C</shortName>
        </alternativeName>
    </domain>
</protein>
<dbReference type="GO" id="GO:0000820">
    <property type="term" value="P:regulation of glutamine family amino acid metabolic process"/>
    <property type="evidence" value="ECO:0007669"/>
    <property type="project" value="UniProtKB-UniRule"/>
</dbReference>
<dbReference type="NCBIfam" id="NF010707">
    <property type="entry name" value="PRK14109.1"/>
    <property type="match status" value="1"/>
</dbReference>
<dbReference type="EC" id="2.7.7.42" evidence="7"/>
<comment type="catalytic activity">
    <reaction evidence="7">
        <text>[glutamine synthetase]-L-tyrosine + ATP = [glutamine synthetase]-O(4)-(5'-adenylyl)-L-tyrosine + diphosphate</text>
        <dbReference type="Rhea" id="RHEA:18589"/>
        <dbReference type="Rhea" id="RHEA-COMP:10660"/>
        <dbReference type="Rhea" id="RHEA-COMP:10661"/>
        <dbReference type="ChEBI" id="CHEBI:30616"/>
        <dbReference type="ChEBI" id="CHEBI:33019"/>
        <dbReference type="ChEBI" id="CHEBI:46858"/>
        <dbReference type="ChEBI" id="CHEBI:83624"/>
        <dbReference type="EC" id="2.7.7.42"/>
    </reaction>
</comment>
<feature type="domain" description="PII-uridylyltransferase/Glutamine-synthetase adenylyltransferase" evidence="9">
    <location>
        <begin position="862"/>
        <end position="988"/>
    </location>
</feature>
<feature type="region of interest" description="Adenylyl removase" evidence="7">
    <location>
        <begin position="1"/>
        <end position="486"/>
    </location>
</feature>
<organism evidence="10 11">
    <name type="scientific">Amycolatopsis rubida</name>
    <dbReference type="NCBI Taxonomy" id="112413"/>
    <lineage>
        <taxon>Bacteria</taxon>
        <taxon>Bacillati</taxon>
        <taxon>Actinomycetota</taxon>
        <taxon>Actinomycetes</taxon>
        <taxon>Pseudonocardiales</taxon>
        <taxon>Pseudonocardiaceae</taxon>
        <taxon>Amycolatopsis</taxon>
    </lineage>
</organism>
<dbReference type="InterPro" id="IPR005190">
    <property type="entry name" value="GlnE_rpt_dom"/>
</dbReference>
<dbReference type="CDD" id="cd05401">
    <property type="entry name" value="NT_GlnE_GlnD_like"/>
    <property type="match status" value="2"/>
</dbReference>
<evidence type="ECO:0000256" key="5">
    <source>
        <dbReference type="ARBA" id="ARBA00022842"/>
    </source>
</evidence>
<dbReference type="Pfam" id="PF03710">
    <property type="entry name" value="GlnE"/>
    <property type="match status" value="2"/>
</dbReference>
<feature type="domain" description="PII-uridylyltransferase/Glutamine-synthetase adenylyltransferase" evidence="9">
    <location>
        <begin position="337"/>
        <end position="482"/>
    </location>
</feature>
<dbReference type="PANTHER" id="PTHR30621:SF0">
    <property type="entry name" value="BIFUNCTIONAL GLUTAMINE SYNTHETASE ADENYLYLTRANSFERASE_ADENYLYL-REMOVING ENZYME"/>
    <property type="match status" value="1"/>
</dbReference>
<evidence type="ECO:0000313" key="11">
    <source>
        <dbReference type="Proteomes" id="UP000199137"/>
    </source>
</evidence>
<name>A0A1I6BFX6_9PSEU</name>
<dbReference type="PANTHER" id="PTHR30621">
    <property type="entry name" value="GLUTAMINE SYNTHETASE ADENYLYLTRANSFERASE"/>
    <property type="match status" value="1"/>
</dbReference>
<dbReference type="Proteomes" id="UP000199137">
    <property type="component" value="Unassembled WGS sequence"/>
</dbReference>
<keyword evidence="3 7" id="KW-0547">Nucleotide-binding</keyword>
<comment type="similarity">
    <text evidence="7">Belongs to the GlnE family.</text>
</comment>
<keyword evidence="10" id="KW-0436">Ligase</keyword>
<dbReference type="Gene3D" id="3.30.460.10">
    <property type="entry name" value="Beta Polymerase, domain 2"/>
    <property type="match status" value="2"/>
</dbReference>
<dbReference type="AlphaFoldDB" id="A0A1I6BFX6"/>
<keyword evidence="2 7" id="KW-0548">Nucleotidyltransferase</keyword>
<comment type="function">
    <text evidence="7">Involved in the regulation of glutamine synthetase GlnA, a key enzyme in the process to assimilate ammonia. When cellular nitrogen levels are high, the C-terminal adenylyl transferase (AT) inactivates GlnA by covalent transfer of an adenylyl group from ATP to specific tyrosine residue of GlnA, thus reducing its activity. Conversely, when nitrogen levels are low, the N-terminal adenylyl removase (AR) activates GlnA by removing the adenylyl group by phosphorolysis, increasing its activity. The regulatory region of GlnE binds the signal transduction protein PII (GlnB) which indicates the nitrogen status of the cell.</text>
</comment>
<dbReference type="EC" id="2.7.7.89" evidence="7"/>
<keyword evidence="1 7" id="KW-0808">Transferase</keyword>
<dbReference type="SUPFAM" id="SSF81301">
    <property type="entry name" value="Nucleotidyltransferase"/>
    <property type="match status" value="2"/>
</dbReference>
<evidence type="ECO:0000256" key="6">
    <source>
        <dbReference type="ARBA" id="ARBA00023268"/>
    </source>
</evidence>
<reference evidence="11" key="1">
    <citation type="submission" date="2016-10" db="EMBL/GenBank/DDBJ databases">
        <authorList>
            <person name="Varghese N."/>
            <person name="Submissions S."/>
        </authorList>
    </citation>
    <scope>NUCLEOTIDE SEQUENCE [LARGE SCALE GENOMIC DNA]</scope>
    <source>
        <strain evidence="11">DSM 44637</strain>
    </source>
</reference>
<dbReference type="EMBL" id="FOWC01000027">
    <property type="protein sequence ID" value="SFQ79848.1"/>
    <property type="molecule type" value="Genomic_DNA"/>
</dbReference>
<dbReference type="Gene3D" id="1.20.120.330">
    <property type="entry name" value="Nucleotidyltransferases domain 2"/>
    <property type="match status" value="2"/>
</dbReference>
<dbReference type="HAMAP" id="MF_00802">
    <property type="entry name" value="GlnE"/>
    <property type="match status" value="1"/>
</dbReference>
<dbReference type="STRING" id="112413.SAMN05421854_1276"/>
<feature type="domain" description="Glutamate-ammonia ligase adenylyltransferase repeated" evidence="8">
    <location>
        <begin position="587"/>
        <end position="822"/>
    </location>
</feature>
<comment type="catalytic activity">
    <reaction evidence="7">
        <text>[glutamine synthetase]-O(4)-(5'-adenylyl)-L-tyrosine + phosphate = [glutamine synthetase]-L-tyrosine + ADP</text>
        <dbReference type="Rhea" id="RHEA:43716"/>
        <dbReference type="Rhea" id="RHEA-COMP:10660"/>
        <dbReference type="Rhea" id="RHEA-COMP:10661"/>
        <dbReference type="ChEBI" id="CHEBI:43474"/>
        <dbReference type="ChEBI" id="CHEBI:46858"/>
        <dbReference type="ChEBI" id="CHEBI:83624"/>
        <dbReference type="ChEBI" id="CHEBI:456216"/>
        <dbReference type="EC" id="2.7.7.89"/>
    </reaction>
</comment>
<proteinExistence type="inferred from homology"/>
<dbReference type="GO" id="GO:0000287">
    <property type="term" value="F:magnesium ion binding"/>
    <property type="evidence" value="ECO:0007669"/>
    <property type="project" value="UniProtKB-UniRule"/>
</dbReference>
<dbReference type="Pfam" id="PF08335">
    <property type="entry name" value="GlnD_UR_UTase"/>
    <property type="match status" value="2"/>
</dbReference>
<dbReference type="SUPFAM" id="SSF81593">
    <property type="entry name" value="Nucleotidyltransferase substrate binding subunit/domain"/>
    <property type="match status" value="2"/>
</dbReference>
<dbReference type="InterPro" id="IPR013546">
    <property type="entry name" value="PII_UdlTrfase/GS_AdlTrfase"/>
</dbReference>
<evidence type="ECO:0000259" key="9">
    <source>
        <dbReference type="Pfam" id="PF08335"/>
    </source>
</evidence>
<feature type="region of interest" description="Adenylyl transferase" evidence="7">
    <location>
        <begin position="494"/>
        <end position="991"/>
    </location>
</feature>
<evidence type="ECO:0000259" key="8">
    <source>
        <dbReference type="Pfam" id="PF03710"/>
    </source>
</evidence>
<dbReference type="GO" id="GO:0005829">
    <property type="term" value="C:cytosol"/>
    <property type="evidence" value="ECO:0007669"/>
    <property type="project" value="TreeGrafter"/>
</dbReference>
<dbReference type="GO" id="GO:0016874">
    <property type="term" value="F:ligase activity"/>
    <property type="evidence" value="ECO:0007669"/>
    <property type="project" value="UniProtKB-KW"/>
</dbReference>
<comment type="cofactor">
    <cofactor evidence="7">
        <name>Mg(2+)</name>
        <dbReference type="ChEBI" id="CHEBI:18420"/>
    </cofactor>
</comment>
<dbReference type="RefSeq" id="WP_093577261.1">
    <property type="nucleotide sequence ID" value="NZ_FOWC01000027.1"/>
</dbReference>
<evidence type="ECO:0000256" key="1">
    <source>
        <dbReference type="ARBA" id="ARBA00022679"/>
    </source>
</evidence>
<dbReference type="InterPro" id="IPR023057">
    <property type="entry name" value="GlnE"/>
</dbReference>
<keyword evidence="6 7" id="KW-0511">Multifunctional enzyme</keyword>
<dbReference type="GO" id="GO:0047388">
    <property type="term" value="F:[glutamine synthetase]-adenylyl-L-tyrosine phosphorylase activity"/>
    <property type="evidence" value="ECO:0007669"/>
    <property type="project" value="UniProtKB-EC"/>
</dbReference>
<dbReference type="InterPro" id="IPR043519">
    <property type="entry name" value="NT_sf"/>
</dbReference>
<feature type="domain" description="Glutamate-ammonia ligase adenylyltransferase repeated" evidence="8">
    <location>
        <begin position="87"/>
        <end position="314"/>
    </location>
</feature>
<gene>
    <name evidence="7" type="primary">glnE</name>
    <name evidence="10" type="ORF">SAMN05421854_1276</name>
</gene>
<evidence type="ECO:0000256" key="7">
    <source>
        <dbReference type="HAMAP-Rule" id="MF_00802"/>
    </source>
</evidence>
<dbReference type="OrthoDB" id="9759366at2"/>
<keyword evidence="4 7" id="KW-0067">ATP-binding</keyword>